<dbReference type="Gene3D" id="3.40.50.150">
    <property type="entry name" value="Vaccinia Virus protein VP39"/>
    <property type="match status" value="1"/>
</dbReference>
<dbReference type="InterPro" id="IPR029063">
    <property type="entry name" value="SAM-dependent_MTases_sf"/>
</dbReference>
<accession>A0A1H9X6I5</accession>
<keyword evidence="2" id="KW-0489">Methyltransferase</keyword>
<dbReference type="Gene3D" id="2.20.25.110">
    <property type="entry name" value="S-adenosyl-L-methionine-dependent methyltransferases"/>
    <property type="match status" value="1"/>
</dbReference>
<dbReference type="AlphaFoldDB" id="A0A1H9X6I5"/>
<keyword evidence="2" id="KW-0808">Transferase</keyword>
<protein>
    <submittedName>
        <fullName evidence="2">Methyltransferase domain-containing protein</fullName>
    </submittedName>
</protein>
<evidence type="ECO:0000313" key="3">
    <source>
        <dbReference type="Proteomes" id="UP000198571"/>
    </source>
</evidence>
<dbReference type="CDD" id="cd02440">
    <property type="entry name" value="AdoMet_MTases"/>
    <property type="match status" value="1"/>
</dbReference>
<dbReference type="GO" id="GO:0008168">
    <property type="term" value="F:methyltransferase activity"/>
    <property type="evidence" value="ECO:0007669"/>
    <property type="project" value="UniProtKB-KW"/>
</dbReference>
<dbReference type="OrthoDB" id="9804312at2"/>
<dbReference type="GO" id="GO:0032259">
    <property type="term" value="P:methylation"/>
    <property type="evidence" value="ECO:0007669"/>
    <property type="project" value="UniProtKB-KW"/>
</dbReference>
<evidence type="ECO:0000259" key="1">
    <source>
        <dbReference type="Pfam" id="PF13649"/>
    </source>
</evidence>
<feature type="domain" description="Methyltransferase" evidence="1">
    <location>
        <begin position="40"/>
        <end position="135"/>
    </location>
</feature>
<reference evidence="3" key="1">
    <citation type="submission" date="2016-10" db="EMBL/GenBank/DDBJ databases">
        <authorList>
            <person name="Varghese N."/>
            <person name="Submissions S."/>
        </authorList>
    </citation>
    <scope>NUCLEOTIDE SEQUENCE [LARGE SCALE GENOMIC DNA]</scope>
    <source>
        <strain evidence="3">S9</strain>
    </source>
</reference>
<keyword evidence="3" id="KW-1185">Reference proteome</keyword>
<dbReference type="RefSeq" id="WP_093055963.1">
    <property type="nucleotide sequence ID" value="NZ_FOGT01000026.1"/>
</dbReference>
<dbReference type="InterPro" id="IPR041698">
    <property type="entry name" value="Methyltransf_25"/>
</dbReference>
<dbReference type="Pfam" id="PF13649">
    <property type="entry name" value="Methyltransf_25"/>
    <property type="match status" value="1"/>
</dbReference>
<name>A0A1H9X6I5_9BACI</name>
<dbReference type="EMBL" id="FOGT01000026">
    <property type="protein sequence ID" value="SES41487.1"/>
    <property type="molecule type" value="Genomic_DNA"/>
</dbReference>
<sequence>MLSYYSRLSAEVYDMDKPVGHSFGDIEFYKERLEEVKGSVLEPAAGTGRILIPLLESGIKIEGFDVSSDMLKICRGHCEERDLNPLLYEAEMASFTSDKKYEAIIVPTGTFLLLYERDKSLQALVNFKKHLKDGGKLILDLIMPGDFDIGRVSVKTWECANGDVITHENKLAEVNFIHQYTVSHGRYEKWRNGTLMQTELERFPLRWYGVEEFRLILEQAGFQNIIISSNYEHGRYPEGADEIITFEASVFK</sequence>
<organism evidence="2 3">
    <name type="scientific">Salipaludibacillus aurantiacus</name>
    <dbReference type="NCBI Taxonomy" id="1601833"/>
    <lineage>
        <taxon>Bacteria</taxon>
        <taxon>Bacillati</taxon>
        <taxon>Bacillota</taxon>
        <taxon>Bacilli</taxon>
        <taxon>Bacillales</taxon>
        <taxon>Bacillaceae</taxon>
    </lineage>
</organism>
<evidence type="ECO:0000313" key="2">
    <source>
        <dbReference type="EMBL" id="SES41487.1"/>
    </source>
</evidence>
<gene>
    <name evidence="2" type="ORF">SAMN05518684_12614</name>
</gene>
<dbReference type="SUPFAM" id="SSF53335">
    <property type="entry name" value="S-adenosyl-L-methionine-dependent methyltransferases"/>
    <property type="match status" value="1"/>
</dbReference>
<dbReference type="STRING" id="1601833.SAMN05518684_12614"/>
<dbReference type="Proteomes" id="UP000198571">
    <property type="component" value="Unassembled WGS sequence"/>
</dbReference>
<proteinExistence type="predicted"/>